<organism evidence="1 2">
    <name type="scientific">Thalassospira profundimaris</name>
    <dbReference type="NCBI Taxonomy" id="502049"/>
    <lineage>
        <taxon>Bacteria</taxon>
        <taxon>Pseudomonadati</taxon>
        <taxon>Pseudomonadota</taxon>
        <taxon>Alphaproteobacteria</taxon>
        <taxon>Rhodospirillales</taxon>
        <taxon>Thalassospiraceae</taxon>
        <taxon>Thalassospira</taxon>
    </lineage>
</organism>
<sequence length="171" mass="18724">MWFSHVWSHGVFEEFIFKGNRRTTMSSALAQLANDYAAAYKADMASFRTKDQAEKICAIAERVAQSCSDLQTGAKSVASAKSDIRGALVVGEAIANKLAKEDDAWIARQATISQADWQRKARQQQAEDQKLLTNLGAVTSQLGKGSEADPVYDQLVDGFEDMLSSEDELIA</sequence>
<protein>
    <submittedName>
        <fullName evidence="1">Uncharacterized protein</fullName>
    </submittedName>
</protein>
<dbReference type="AlphaFoldDB" id="A0A367V6Y2"/>
<reference evidence="1 2" key="1">
    <citation type="submission" date="2014-07" db="EMBL/GenBank/DDBJ databases">
        <title>Draft genome sequence of Thalassospira profundimaris R8-17.</title>
        <authorList>
            <person name="Lai Q."/>
            <person name="Shao Z."/>
        </authorList>
    </citation>
    <scope>NUCLEOTIDE SEQUENCE [LARGE SCALE GENOMIC DNA]</scope>
    <source>
        <strain evidence="1 2">R8-17</strain>
    </source>
</reference>
<evidence type="ECO:0000313" key="2">
    <source>
        <dbReference type="Proteomes" id="UP000253061"/>
    </source>
</evidence>
<dbReference type="EMBL" id="JPWB01000006">
    <property type="protein sequence ID" value="RCK20947.1"/>
    <property type="molecule type" value="Genomic_DNA"/>
</dbReference>
<proteinExistence type="predicted"/>
<gene>
    <name evidence="1" type="ORF">TH6_14295</name>
</gene>
<accession>A0A367V6Y2</accession>
<evidence type="ECO:0000313" key="1">
    <source>
        <dbReference type="EMBL" id="RCK20947.1"/>
    </source>
</evidence>
<comment type="caution">
    <text evidence="1">The sequence shown here is derived from an EMBL/GenBank/DDBJ whole genome shotgun (WGS) entry which is preliminary data.</text>
</comment>
<name>A0A367V6Y2_9PROT</name>
<dbReference type="Proteomes" id="UP000253061">
    <property type="component" value="Unassembled WGS sequence"/>
</dbReference>